<reference evidence="4" key="1">
    <citation type="submission" date="2019-04" db="EMBL/GenBank/DDBJ databases">
        <title>Friends and foes A comparative genomics study of 23 Aspergillus species from section Flavi.</title>
        <authorList>
            <consortium name="DOE Joint Genome Institute"/>
            <person name="Kjaerbolling I."/>
            <person name="Vesth T."/>
            <person name="Frisvad J.C."/>
            <person name="Nybo J.L."/>
            <person name="Theobald S."/>
            <person name="Kildgaard S."/>
            <person name="Isbrandt T."/>
            <person name="Kuo A."/>
            <person name="Sato A."/>
            <person name="Lyhne E.K."/>
            <person name="Kogle M.E."/>
            <person name="Wiebenga A."/>
            <person name="Kun R.S."/>
            <person name="Lubbers R.J."/>
            <person name="Makela M.R."/>
            <person name="Barry K."/>
            <person name="Chovatia M."/>
            <person name="Clum A."/>
            <person name="Daum C."/>
            <person name="Haridas S."/>
            <person name="He G."/>
            <person name="LaButti K."/>
            <person name="Lipzen A."/>
            <person name="Mondo S."/>
            <person name="Riley R."/>
            <person name="Salamov A."/>
            <person name="Simmons B.A."/>
            <person name="Magnuson J.K."/>
            <person name="Henrissat B."/>
            <person name="Mortensen U.H."/>
            <person name="Larsen T.O."/>
            <person name="Devries R.P."/>
            <person name="Grigoriev I.V."/>
            <person name="Machida M."/>
            <person name="Baker S.E."/>
            <person name="Andersen M.R."/>
        </authorList>
    </citation>
    <scope>NUCLEOTIDE SEQUENCE</scope>
    <source>
        <strain evidence="4">CBS 117612</strain>
    </source>
</reference>
<dbReference type="InterPro" id="IPR056031">
    <property type="entry name" value="DUF7612"/>
</dbReference>
<organism evidence="4">
    <name type="scientific">Aspergillus arachidicola</name>
    <dbReference type="NCBI Taxonomy" id="656916"/>
    <lineage>
        <taxon>Eukaryota</taxon>
        <taxon>Fungi</taxon>
        <taxon>Dikarya</taxon>
        <taxon>Ascomycota</taxon>
        <taxon>Pezizomycotina</taxon>
        <taxon>Eurotiomycetes</taxon>
        <taxon>Eurotiomycetidae</taxon>
        <taxon>Eurotiales</taxon>
        <taxon>Aspergillaceae</taxon>
        <taxon>Aspergillus</taxon>
        <taxon>Aspergillus subgen. Circumdati</taxon>
    </lineage>
</organism>
<dbReference type="OrthoDB" id="10589724at2759"/>
<dbReference type="Pfam" id="PF24588">
    <property type="entry name" value="DUF7613"/>
    <property type="match status" value="1"/>
</dbReference>
<feature type="domain" description="DUF7612" evidence="2">
    <location>
        <begin position="5"/>
        <end position="78"/>
    </location>
</feature>
<evidence type="ECO:0000259" key="3">
    <source>
        <dbReference type="Pfam" id="PF24588"/>
    </source>
</evidence>
<evidence type="ECO:0000313" key="4">
    <source>
        <dbReference type="EMBL" id="KAE8345174.1"/>
    </source>
</evidence>
<gene>
    <name evidence="4" type="ORF">BDV24DRAFT_160009</name>
</gene>
<proteinExistence type="predicted"/>
<evidence type="ECO:0000259" key="2">
    <source>
        <dbReference type="Pfam" id="PF24587"/>
    </source>
</evidence>
<protein>
    <submittedName>
        <fullName evidence="4">Uncharacterized protein</fullName>
    </submittedName>
</protein>
<dbReference type="AlphaFoldDB" id="A0A5N6YI38"/>
<evidence type="ECO:0000256" key="1">
    <source>
        <dbReference type="SAM" id="MobiDB-lite"/>
    </source>
</evidence>
<sequence length="219" mass="24043">MEEAAFRMVLATPNSSKYRSSISFSIGQESPVLYNTFDSVDGFPSIMADTSNNTQTCTVSISFQTPEDSDYFQSCLIGLSSHPDNQKMSFDVQSLSVSELKRLGGEAASSSKPEFGRANTIVIGPLLNHSLNHDQEKEPELLRIVNLIERGSFVDRIIGDLESLKIGLDVMKTNSIQLYRTEQPRLLTTVSSSDQASQGARDAMKEMGKLMSKGFPSSL</sequence>
<dbReference type="Proteomes" id="UP000325558">
    <property type="component" value="Unassembled WGS sequence"/>
</dbReference>
<dbReference type="Pfam" id="PF24587">
    <property type="entry name" value="DUF7612"/>
    <property type="match status" value="1"/>
</dbReference>
<name>A0A5N6YI38_9EURO</name>
<feature type="region of interest" description="Disordered" evidence="1">
    <location>
        <begin position="190"/>
        <end position="219"/>
    </location>
</feature>
<accession>A0A5N6YI38</accession>
<dbReference type="EMBL" id="ML737121">
    <property type="protein sequence ID" value="KAE8345174.1"/>
    <property type="molecule type" value="Genomic_DNA"/>
</dbReference>
<feature type="domain" description="DUF7613" evidence="3">
    <location>
        <begin position="88"/>
        <end position="212"/>
    </location>
</feature>
<dbReference type="InterPro" id="IPR056032">
    <property type="entry name" value="DUF7613"/>
</dbReference>